<proteinExistence type="predicted"/>
<evidence type="ECO:0000313" key="3">
    <source>
        <dbReference type="Proteomes" id="UP000663868"/>
    </source>
</evidence>
<dbReference type="Proteomes" id="UP000663868">
    <property type="component" value="Unassembled WGS sequence"/>
</dbReference>
<protein>
    <submittedName>
        <fullName evidence="2">Uncharacterized protein</fullName>
    </submittedName>
</protein>
<accession>A0A820NL22</accession>
<reference evidence="2" key="1">
    <citation type="submission" date="2021-02" db="EMBL/GenBank/DDBJ databases">
        <authorList>
            <person name="Nowell W R."/>
        </authorList>
    </citation>
    <scope>NUCLEOTIDE SEQUENCE</scope>
</reference>
<dbReference type="EMBL" id="CAJOBB010023099">
    <property type="protein sequence ID" value="CAF4390428.1"/>
    <property type="molecule type" value="Genomic_DNA"/>
</dbReference>
<organism evidence="2 3">
    <name type="scientific">Adineta steineri</name>
    <dbReference type="NCBI Taxonomy" id="433720"/>
    <lineage>
        <taxon>Eukaryota</taxon>
        <taxon>Metazoa</taxon>
        <taxon>Spiralia</taxon>
        <taxon>Gnathifera</taxon>
        <taxon>Rotifera</taxon>
        <taxon>Eurotatoria</taxon>
        <taxon>Bdelloidea</taxon>
        <taxon>Adinetida</taxon>
        <taxon>Adinetidae</taxon>
        <taxon>Adineta</taxon>
    </lineage>
</organism>
<feature type="transmembrane region" description="Helical" evidence="1">
    <location>
        <begin position="36"/>
        <end position="57"/>
    </location>
</feature>
<dbReference type="InterPro" id="IPR036259">
    <property type="entry name" value="MFS_trans_sf"/>
</dbReference>
<dbReference type="Gene3D" id="1.20.1250.20">
    <property type="entry name" value="MFS general substrate transporter like domains"/>
    <property type="match status" value="1"/>
</dbReference>
<feature type="transmembrane region" description="Helical" evidence="1">
    <location>
        <begin position="6"/>
        <end position="27"/>
    </location>
</feature>
<evidence type="ECO:0000313" key="2">
    <source>
        <dbReference type="EMBL" id="CAF4390428.1"/>
    </source>
</evidence>
<sequence length="95" mass="10887">MFWQIFQYIILTCAEILVAITVLIFAYSEAPRRYKVVILSFWLISSSLGDLLVIAVTESHMTSNQTTEFLLFALIMAFATFIFGAMAVHYKERPL</sequence>
<comment type="caution">
    <text evidence="2">The sequence shown here is derived from an EMBL/GenBank/DDBJ whole genome shotgun (WGS) entry which is preliminary data.</text>
</comment>
<gene>
    <name evidence="2" type="ORF">KXQ929_LOCUS50429</name>
</gene>
<dbReference type="AlphaFoldDB" id="A0A820NL22"/>
<keyword evidence="1" id="KW-1133">Transmembrane helix</keyword>
<evidence type="ECO:0000256" key="1">
    <source>
        <dbReference type="SAM" id="Phobius"/>
    </source>
</evidence>
<keyword evidence="1" id="KW-0472">Membrane</keyword>
<name>A0A820NL22_9BILA</name>
<feature type="non-terminal residue" evidence="2">
    <location>
        <position position="1"/>
    </location>
</feature>
<keyword evidence="1" id="KW-0812">Transmembrane</keyword>
<feature type="transmembrane region" description="Helical" evidence="1">
    <location>
        <begin position="69"/>
        <end position="90"/>
    </location>
</feature>